<dbReference type="Gene3D" id="3.30.530.20">
    <property type="match status" value="1"/>
</dbReference>
<dbReference type="Pfam" id="PF10604">
    <property type="entry name" value="Polyketide_cyc2"/>
    <property type="match status" value="1"/>
</dbReference>
<dbReference type="STRING" id="211114.SAMN04489726_7163"/>
<name>A0A1H0CDE8_ALLAB</name>
<dbReference type="SUPFAM" id="SSF55961">
    <property type="entry name" value="Bet v1-like"/>
    <property type="match status" value="1"/>
</dbReference>
<sequence>MYQMVHIIEVERFAATEPAVVYALLRDGAGWPTWSPLGSFELERQGEAEREGVGAIRVFRTWPVRSRERIVELVPDRRLAYVLESGLPIQDYRAQVDLEPRDGGTVIRWRSTFSARVPLLGRLVHTMLDRFILRLVAGLAAAAEARSTPRSMGGQGR</sequence>
<proteinExistence type="predicted"/>
<dbReference type="InterPro" id="IPR019587">
    <property type="entry name" value="Polyketide_cyclase/dehydratase"/>
</dbReference>
<organism evidence="1 2">
    <name type="scientific">Allokutzneria albata</name>
    <name type="common">Kibdelosporangium albatum</name>
    <dbReference type="NCBI Taxonomy" id="211114"/>
    <lineage>
        <taxon>Bacteria</taxon>
        <taxon>Bacillati</taxon>
        <taxon>Actinomycetota</taxon>
        <taxon>Actinomycetes</taxon>
        <taxon>Pseudonocardiales</taxon>
        <taxon>Pseudonocardiaceae</taxon>
        <taxon>Allokutzneria</taxon>
    </lineage>
</organism>
<dbReference type="AlphaFoldDB" id="A0A1H0CDE8"/>
<keyword evidence="2" id="KW-1185">Reference proteome</keyword>
<evidence type="ECO:0000313" key="1">
    <source>
        <dbReference type="EMBL" id="SDN55909.1"/>
    </source>
</evidence>
<dbReference type="eggNOG" id="COG3832">
    <property type="taxonomic scope" value="Bacteria"/>
</dbReference>
<protein>
    <submittedName>
        <fullName evidence="1">Polyketide cyclase / dehydrase and lipid transport</fullName>
    </submittedName>
</protein>
<dbReference type="Proteomes" id="UP000183376">
    <property type="component" value="Chromosome I"/>
</dbReference>
<dbReference type="EMBL" id="LT629701">
    <property type="protein sequence ID" value="SDN55909.1"/>
    <property type="molecule type" value="Genomic_DNA"/>
</dbReference>
<evidence type="ECO:0000313" key="2">
    <source>
        <dbReference type="Proteomes" id="UP000183376"/>
    </source>
</evidence>
<reference evidence="1 2" key="1">
    <citation type="submission" date="2016-10" db="EMBL/GenBank/DDBJ databases">
        <authorList>
            <person name="de Groot N.N."/>
        </authorList>
    </citation>
    <scope>NUCLEOTIDE SEQUENCE [LARGE SCALE GENOMIC DNA]</scope>
    <source>
        <strain evidence="1 2">DSM 44149</strain>
    </source>
</reference>
<dbReference type="CDD" id="cd07821">
    <property type="entry name" value="PYR_PYL_RCAR_like"/>
    <property type="match status" value="1"/>
</dbReference>
<dbReference type="InterPro" id="IPR023393">
    <property type="entry name" value="START-like_dom_sf"/>
</dbReference>
<accession>A0A1H0CDE8</accession>
<gene>
    <name evidence="1" type="ORF">SAMN04489726_7163</name>
</gene>